<evidence type="ECO:0000256" key="1">
    <source>
        <dbReference type="ARBA" id="ARBA00004418"/>
    </source>
</evidence>
<evidence type="ECO:0000256" key="7">
    <source>
        <dbReference type="ARBA" id="ARBA00022927"/>
    </source>
</evidence>
<dbReference type="PANTHER" id="PTHR35869">
    <property type="entry name" value="OUTER-MEMBRANE LIPOPROTEIN CARRIER PROTEIN"/>
    <property type="match status" value="1"/>
</dbReference>
<name>A0A9C9ELJ1_UNCW3</name>
<dbReference type="Pfam" id="PF03548">
    <property type="entry name" value="LolA"/>
    <property type="match status" value="1"/>
</dbReference>
<evidence type="ECO:0000256" key="4">
    <source>
        <dbReference type="ARBA" id="ARBA00014035"/>
    </source>
</evidence>
<accession>A0A9C9ELJ1</accession>
<evidence type="ECO:0000313" key="10">
    <source>
        <dbReference type="Proteomes" id="UP000885826"/>
    </source>
</evidence>
<dbReference type="GO" id="GO:0042597">
    <property type="term" value="C:periplasmic space"/>
    <property type="evidence" value="ECO:0007669"/>
    <property type="project" value="UniProtKB-SubCell"/>
</dbReference>
<dbReference type="AlphaFoldDB" id="A0A9C9ELJ1"/>
<evidence type="ECO:0000256" key="3">
    <source>
        <dbReference type="ARBA" id="ARBA00011245"/>
    </source>
</evidence>
<dbReference type="NCBIfam" id="TIGR00547">
    <property type="entry name" value="lolA"/>
    <property type="match status" value="1"/>
</dbReference>
<dbReference type="Proteomes" id="UP000885826">
    <property type="component" value="Unassembled WGS sequence"/>
</dbReference>
<dbReference type="EMBL" id="DRIG01000035">
    <property type="protein sequence ID" value="HEC78140.1"/>
    <property type="molecule type" value="Genomic_DNA"/>
</dbReference>
<keyword evidence="6" id="KW-0574">Periplasm</keyword>
<dbReference type="InterPro" id="IPR004564">
    <property type="entry name" value="OM_lipoprot_carrier_LolA-like"/>
</dbReference>
<evidence type="ECO:0000256" key="2">
    <source>
        <dbReference type="ARBA" id="ARBA00007615"/>
    </source>
</evidence>
<comment type="subunit">
    <text evidence="3">Monomer.</text>
</comment>
<keyword evidence="8" id="KW-0143">Chaperone</keyword>
<evidence type="ECO:0000256" key="5">
    <source>
        <dbReference type="ARBA" id="ARBA00022448"/>
    </source>
</evidence>
<comment type="subcellular location">
    <subcellularLocation>
        <location evidence="1">Periplasm</location>
    </subcellularLocation>
</comment>
<comment type="caution">
    <text evidence="9">The sequence shown here is derived from an EMBL/GenBank/DDBJ whole genome shotgun (WGS) entry which is preliminary data.</text>
</comment>
<protein>
    <recommendedName>
        <fullName evidence="4">Outer-membrane lipoprotein carrier protein</fullName>
    </recommendedName>
</protein>
<dbReference type="PANTHER" id="PTHR35869:SF1">
    <property type="entry name" value="OUTER-MEMBRANE LIPOPROTEIN CARRIER PROTEIN"/>
    <property type="match status" value="1"/>
</dbReference>
<dbReference type="GO" id="GO:0042953">
    <property type="term" value="P:lipoprotein transport"/>
    <property type="evidence" value="ECO:0007669"/>
    <property type="project" value="InterPro"/>
</dbReference>
<keyword evidence="7" id="KW-0653">Protein transport</keyword>
<proteinExistence type="inferred from homology"/>
<evidence type="ECO:0000256" key="6">
    <source>
        <dbReference type="ARBA" id="ARBA00022764"/>
    </source>
</evidence>
<dbReference type="Gene3D" id="2.50.20.10">
    <property type="entry name" value="Lipoprotein localisation LolA/LolB/LppX"/>
    <property type="match status" value="1"/>
</dbReference>
<reference evidence="9" key="1">
    <citation type="journal article" date="2020" name="mSystems">
        <title>Genome- and Community-Level Interaction Insights into Carbon Utilization and Element Cycling Functions of Hydrothermarchaeota in Hydrothermal Sediment.</title>
        <authorList>
            <person name="Zhou Z."/>
            <person name="Liu Y."/>
            <person name="Xu W."/>
            <person name="Pan J."/>
            <person name="Luo Z.H."/>
            <person name="Li M."/>
        </authorList>
    </citation>
    <scope>NUCLEOTIDE SEQUENCE</scope>
    <source>
        <strain evidence="9">HyVt-388</strain>
    </source>
</reference>
<dbReference type="InterPro" id="IPR018323">
    <property type="entry name" value="OM_lipoprot_carrier_LolA_Pbac"/>
</dbReference>
<dbReference type="SUPFAM" id="SSF89392">
    <property type="entry name" value="Prokaryotic lipoproteins and lipoprotein localization factors"/>
    <property type="match status" value="1"/>
</dbReference>
<keyword evidence="5" id="KW-0813">Transport</keyword>
<dbReference type="CDD" id="cd16325">
    <property type="entry name" value="LolA"/>
    <property type="match status" value="1"/>
</dbReference>
<dbReference type="InterPro" id="IPR029046">
    <property type="entry name" value="LolA/LolB/LppX"/>
</dbReference>
<sequence>MKMKILPIAMCAVCLLTYGIDMEKIIDKTVEKYENLNSFYAEFQQTLCDESSGMCMSYEGKIYYLKPNFFRLEMDDPKQIYVGDSVSLWIYIPSKKKAIRQSLGEVPFHINPDMFLKNYKERFNAELTGEEGDYVYITLTPKKQTEIYNNIVIKIHKDKFEIAGINVTDAAGQENKFDFEKIEMNKKLSKELFHFAPPEGTKIDEY</sequence>
<gene>
    <name evidence="9" type="primary">lolA</name>
    <name evidence="9" type="ORF">ENI34_03235</name>
</gene>
<keyword evidence="9" id="KW-0449">Lipoprotein</keyword>
<organism evidence="9 10">
    <name type="scientific">candidate division WOR-3 bacterium</name>
    <dbReference type="NCBI Taxonomy" id="2052148"/>
    <lineage>
        <taxon>Bacteria</taxon>
        <taxon>Bacteria division WOR-3</taxon>
    </lineage>
</organism>
<evidence type="ECO:0000256" key="8">
    <source>
        <dbReference type="ARBA" id="ARBA00023186"/>
    </source>
</evidence>
<evidence type="ECO:0000313" key="9">
    <source>
        <dbReference type="EMBL" id="HEC78140.1"/>
    </source>
</evidence>
<comment type="similarity">
    <text evidence="2">Belongs to the LolA family.</text>
</comment>